<dbReference type="GO" id="GO:0006260">
    <property type="term" value="P:DNA replication"/>
    <property type="evidence" value="ECO:0007669"/>
    <property type="project" value="UniProtKB-KW"/>
</dbReference>
<name>A0A451DA26_9GAMM</name>
<reference evidence="2 3" key="1">
    <citation type="submission" date="2019-02" db="EMBL/GenBank/DDBJ databases">
        <authorList>
            <person name="Manzano-Marin A."/>
            <person name="Manzano-Marin A."/>
        </authorList>
    </citation>
    <scope>NUCLEOTIDE SEQUENCE [LARGE SCALE GENOMIC DNA]</scope>
    <source>
        <strain evidence="2 3">ErCikochiana</strain>
    </source>
</reference>
<dbReference type="Pfam" id="PF03603">
    <property type="entry name" value="DNA_III_psi"/>
    <property type="match status" value="1"/>
</dbReference>
<proteinExistence type="predicted"/>
<organism evidence="2 3">
    <name type="scientific">Candidatus Erwinia haradaeae</name>
    <dbReference type="NCBI Taxonomy" id="1922217"/>
    <lineage>
        <taxon>Bacteria</taxon>
        <taxon>Pseudomonadati</taxon>
        <taxon>Pseudomonadota</taxon>
        <taxon>Gammaproteobacteria</taxon>
        <taxon>Enterobacterales</taxon>
        <taxon>Erwiniaceae</taxon>
        <taxon>Erwinia</taxon>
    </lineage>
</organism>
<keyword evidence="1 2" id="KW-0808">Transferase</keyword>
<dbReference type="GO" id="GO:0008408">
    <property type="term" value="F:3'-5' exonuclease activity"/>
    <property type="evidence" value="ECO:0007669"/>
    <property type="project" value="InterPro"/>
</dbReference>
<accession>A0A451DA26</accession>
<dbReference type="AlphaFoldDB" id="A0A451DA26"/>
<protein>
    <recommendedName>
        <fullName evidence="1">DNA polymerase III subunit psi</fullName>
    </recommendedName>
</protein>
<dbReference type="PIRSF" id="PIRSF029225">
    <property type="entry name" value="DNA_pol_III_psi"/>
    <property type="match status" value="1"/>
</dbReference>
<comment type="function">
    <text evidence="1">Part of the beta sliding clamp loading complex, which hydrolyzes ATP to load the beta clamp onto primed DNA to form the DNA replication pre-initiation complex. DNA polymerase III is a complex, multichain enzyme responsible for most of the replicative synthesis in bacteria. This DNA polymerase also exhibits 3' to 5' exonuclease activity.</text>
</comment>
<keyword evidence="1" id="KW-0239">DNA-directed DNA polymerase</keyword>
<gene>
    <name evidence="2" type="primary">holD</name>
    <name evidence="2" type="ORF">ERCIKOCA2762_292</name>
</gene>
<dbReference type="InterPro" id="IPR036654">
    <property type="entry name" value="DNA_pol_III_psi_sf"/>
</dbReference>
<evidence type="ECO:0000313" key="2">
    <source>
        <dbReference type="EMBL" id="VFP83056.1"/>
    </source>
</evidence>
<dbReference type="EMBL" id="LR217715">
    <property type="protein sequence ID" value="VFP83056.1"/>
    <property type="molecule type" value="Genomic_DNA"/>
</dbReference>
<dbReference type="Gene3D" id="3.40.50.10220">
    <property type="entry name" value="DNA polymerase III, psi subunit"/>
    <property type="match status" value="1"/>
</dbReference>
<sequence length="138" mass="16213">MFNKRNQLLQKIGITQYVLRKPYTFKDNIIVKSLSDVRLLIVSDEIIMLTDPLIDDILRTLHVNYLQVQTLTVTHLKTLPNDSIGCCGWFLGTQVPKIFTGIRIVSPTLDDLYHNFKAKRELWKQIYQYKLDIMTIMR</sequence>
<dbReference type="GO" id="GO:0003887">
    <property type="term" value="F:DNA-directed DNA polymerase activity"/>
    <property type="evidence" value="ECO:0007669"/>
    <property type="project" value="UniProtKB-KW"/>
</dbReference>
<dbReference type="RefSeq" id="WP_157988448.1">
    <property type="nucleotide sequence ID" value="NZ_LR217715.1"/>
</dbReference>
<keyword evidence="1 2" id="KW-0548">Nucleotidyltransferase</keyword>
<dbReference type="Proteomes" id="UP000294368">
    <property type="component" value="Chromosome"/>
</dbReference>
<keyword evidence="1" id="KW-0235">DNA replication</keyword>
<evidence type="ECO:0000313" key="3">
    <source>
        <dbReference type="Proteomes" id="UP000294368"/>
    </source>
</evidence>
<dbReference type="SUPFAM" id="SSF102220">
    <property type="entry name" value="DNA polymerase III psi subunit"/>
    <property type="match status" value="1"/>
</dbReference>
<dbReference type="OrthoDB" id="5682636at2"/>
<evidence type="ECO:0000256" key="1">
    <source>
        <dbReference type="PIRNR" id="PIRNR029225"/>
    </source>
</evidence>
<dbReference type="InterPro" id="IPR004615">
    <property type="entry name" value="DNA_pol_III_psi"/>
</dbReference>